<evidence type="ECO:0000313" key="2">
    <source>
        <dbReference type="Proteomes" id="UP001367508"/>
    </source>
</evidence>
<name>A0AAN9QLB9_CANGL</name>
<reference evidence="1 2" key="1">
    <citation type="submission" date="2024-01" db="EMBL/GenBank/DDBJ databases">
        <title>The genomes of 5 underutilized Papilionoideae crops provide insights into root nodulation and disease resistanc.</title>
        <authorList>
            <person name="Jiang F."/>
        </authorList>
    </citation>
    <scope>NUCLEOTIDE SEQUENCE [LARGE SCALE GENOMIC DNA]</scope>
    <source>
        <strain evidence="1">LVBAO_FW01</strain>
        <tissue evidence="1">Leaves</tissue>
    </source>
</reference>
<dbReference type="AlphaFoldDB" id="A0AAN9QLB9"/>
<evidence type="ECO:0000313" key="1">
    <source>
        <dbReference type="EMBL" id="KAK7338751.1"/>
    </source>
</evidence>
<gene>
    <name evidence="1" type="ORF">VNO77_19382</name>
</gene>
<dbReference type="Proteomes" id="UP001367508">
    <property type="component" value="Unassembled WGS sequence"/>
</dbReference>
<sequence>MNSTTSMAWWCCSQSAILQVIFGAEGRFIGKKGGRVIPGIRRRLLEHGGKNRGESETRGHVFDRVDELPHLPCKLQPLASLRGYGEILTNWEALRPCGLLFAMQGRQLRPEVRVVGPSYKGSRSFYFGVGRAFSSSSLDGSLAYPT</sequence>
<dbReference type="EMBL" id="JAYMYQ010000004">
    <property type="protein sequence ID" value="KAK7338751.1"/>
    <property type="molecule type" value="Genomic_DNA"/>
</dbReference>
<accession>A0AAN9QLB9</accession>
<proteinExistence type="predicted"/>
<comment type="caution">
    <text evidence="1">The sequence shown here is derived from an EMBL/GenBank/DDBJ whole genome shotgun (WGS) entry which is preliminary data.</text>
</comment>
<protein>
    <submittedName>
        <fullName evidence="1">Uncharacterized protein</fullName>
    </submittedName>
</protein>
<organism evidence="1 2">
    <name type="scientific">Canavalia gladiata</name>
    <name type="common">Sword bean</name>
    <name type="synonym">Dolichos gladiatus</name>
    <dbReference type="NCBI Taxonomy" id="3824"/>
    <lineage>
        <taxon>Eukaryota</taxon>
        <taxon>Viridiplantae</taxon>
        <taxon>Streptophyta</taxon>
        <taxon>Embryophyta</taxon>
        <taxon>Tracheophyta</taxon>
        <taxon>Spermatophyta</taxon>
        <taxon>Magnoliopsida</taxon>
        <taxon>eudicotyledons</taxon>
        <taxon>Gunneridae</taxon>
        <taxon>Pentapetalae</taxon>
        <taxon>rosids</taxon>
        <taxon>fabids</taxon>
        <taxon>Fabales</taxon>
        <taxon>Fabaceae</taxon>
        <taxon>Papilionoideae</taxon>
        <taxon>50 kb inversion clade</taxon>
        <taxon>NPAAA clade</taxon>
        <taxon>indigoferoid/millettioid clade</taxon>
        <taxon>Phaseoleae</taxon>
        <taxon>Canavalia</taxon>
    </lineage>
</organism>
<keyword evidence="2" id="KW-1185">Reference proteome</keyword>